<evidence type="ECO:0000313" key="3">
    <source>
        <dbReference type="Proteomes" id="UP000234681"/>
    </source>
</evidence>
<organism evidence="2 3">
    <name type="scientific">Rattus norvegicus</name>
    <name type="common">Rat</name>
    <dbReference type="NCBI Taxonomy" id="10116"/>
    <lineage>
        <taxon>Eukaryota</taxon>
        <taxon>Metazoa</taxon>
        <taxon>Chordata</taxon>
        <taxon>Craniata</taxon>
        <taxon>Vertebrata</taxon>
        <taxon>Euteleostomi</taxon>
        <taxon>Mammalia</taxon>
        <taxon>Eutheria</taxon>
        <taxon>Euarchontoglires</taxon>
        <taxon>Glires</taxon>
        <taxon>Rodentia</taxon>
        <taxon>Myomorpha</taxon>
        <taxon>Muroidea</taxon>
        <taxon>Muridae</taxon>
        <taxon>Murinae</taxon>
        <taxon>Rattus</taxon>
    </lineage>
</organism>
<proteinExistence type="predicted"/>
<reference evidence="3" key="1">
    <citation type="submission" date="2005-09" db="EMBL/GenBank/DDBJ databases">
        <authorList>
            <person name="Mural R.J."/>
            <person name="Li P.W."/>
            <person name="Adams M.D."/>
            <person name="Amanatides P.G."/>
            <person name="Baden-Tillson H."/>
            <person name="Barnstead M."/>
            <person name="Chin S.H."/>
            <person name="Dew I."/>
            <person name="Evans C.A."/>
            <person name="Ferriera S."/>
            <person name="Flanigan M."/>
            <person name="Fosler C."/>
            <person name="Glodek A."/>
            <person name="Gu Z."/>
            <person name="Holt R.A."/>
            <person name="Jennings D."/>
            <person name="Kraft C.L."/>
            <person name="Lu F."/>
            <person name="Nguyen T."/>
            <person name="Nusskern D.R."/>
            <person name="Pfannkoch C.M."/>
            <person name="Sitter C."/>
            <person name="Sutton G.G."/>
            <person name="Venter J.C."/>
            <person name="Wang Z."/>
            <person name="Woodage T."/>
            <person name="Zheng X.H."/>
            <person name="Zhong F."/>
        </authorList>
    </citation>
    <scope>NUCLEOTIDE SEQUENCE [LARGE SCALE GENOMIC DNA]</scope>
    <source>
        <strain>BN</strain>
        <strain evidence="3">Sprague-Dawley</strain>
    </source>
</reference>
<gene>
    <name evidence="2" type="ORF">rCG_49481</name>
</gene>
<accession>A6J319</accession>
<dbReference type="EMBL" id="CH473974">
    <property type="protein sequence ID" value="EDL76301.1"/>
    <property type="molecule type" value="Genomic_DNA"/>
</dbReference>
<sequence>MVCQLNPSLALSKFLTLPQSILLHRHQDHLRQKVPAGVQKLTHCPDTSLLPPSDPRGHNSPNSTTLQAGVAEGTEADRGRDNR</sequence>
<name>A6J319_RAT</name>
<evidence type="ECO:0000313" key="2">
    <source>
        <dbReference type="EMBL" id="EDL76301.1"/>
    </source>
</evidence>
<dbReference type="Proteomes" id="UP000234681">
    <property type="component" value="Chromosome 18"/>
</dbReference>
<evidence type="ECO:0000256" key="1">
    <source>
        <dbReference type="SAM" id="MobiDB-lite"/>
    </source>
</evidence>
<protein>
    <submittedName>
        <fullName evidence="2">RCG49481, isoform CRA_c</fullName>
    </submittedName>
</protein>
<dbReference type="AlphaFoldDB" id="A6J319"/>
<feature type="region of interest" description="Disordered" evidence="1">
    <location>
        <begin position="42"/>
        <end position="83"/>
    </location>
</feature>